<keyword evidence="2" id="KW-1133">Transmembrane helix</keyword>
<feature type="region of interest" description="Disordered" evidence="1">
    <location>
        <begin position="126"/>
        <end position="153"/>
    </location>
</feature>
<organism evidence="3 4">
    <name type="scientific">Cladorrhinum samala</name>
    <dbReference type="NCBI Taxonomy" id="585594"/>
    <lineage>
        <taxon>Eukaryota</taxon>
        <taxon>Fungi</taxon>
        <taxon>Dikarya</taxon>
        <taxon>Ascomycota</taxon>
        <taxon>Pezizomycotina</taxon>
        <taxon>Sordariomycetes</taxon>
        <taxon>Sordariomycetidae</taxon>
        <taxon>Sordariales</taxon>
        <taxon>Podosporaceae</taxon>
        <taxon>Cladorrhinum</taxon>
    </lineage>
</organism>
<protein>
    <submittedName>
        <fullName evidence="3">Uncharacterized protein</fullName>
    </submittedName>
</protein>
<dbReference type="EMBL" id="MU864953">
    <property type="protein sequence ID" value="KAK4463966.1"/>
    <property type="molecule type" value="Genomic_DNA"/>
</dbReference>
<feature type="region of interest" description="Disordered" evidence="1">
    <location>
        <begin position="1"/>
        <end position="20"/>
    </location>
</feature>
<keyword evidence="4" id="KW-1185">Reference proteome</keyword>
<comment type="caution">
    <text evidence="3">The sequence shown here is derived from an EMBL/GenBank/DDBJ whole genome shotgun (WGS) entry which is preliminary data.</text>
</comment>
<keyword evidence="2" id="KW-0472">Membrane</keyword>
<feature type="transmembrane region" description="Helical" evidence="2">
    <location>
        <begin position="670"/>
        <end position="687"/>
    </location>
</feature>
<dbReference type="Proteomes" id="UP001321749">
    <property type="component" value="Unassembled WGS sequence"/>
</dbReference>
<feature type="region of interest" description="Disordered" evidence="1">
    <location>
        <begin position="271"/>
        <end position="297"/>
    </location>
</feature>
<reference evidence="3" key="1">
    <citation type="journal article" date="2023" name="Mol. Phylogenet. Evol.">
        <title>Genome-scale phylogeny and comparative genomics of the fungal order Sordariales.</title>
        <authorList>
            <person name="Hensen N."/>
            <person name="Bonometti L."/>
            <person name="Westerberg I."/>
            <person name="Brannstrom I.O."/>
            <person name="Guillou S."/>
            <person name="Cros-Aarteil S."/>
            <person name="Calhoun S."/>
            <person name="Haridas S."/>
            <person name="Kuo A."/>
            <person name="Mondo S."/>
            <person name="Pangilinan J."/>
            <person name="Riley R."/>
            <person name="LaButti K."/>
            <person name="Andreopoulos B."/>
            <person name="Lipzen A."/>
            <person name="Chen C."/>
            <person name="Yan M."/>
            <person name="Daum C."/>
            <person name="Ng V."/>
            <person name="Clum A."/>
            <person name="Steindorff A."/>
            <person name="Ohm R.A."/>
            <person name="Martin F."/>
            <person name="Silar P."/>
            <person name="Natvig D.O."/>
            <person name="Lalanne C."/>
            <person name="Gautier V."/>
            <person name="Ament-Velasquez S.L."/>
            <person name="Kruys A."/>
            <person name="Hutchinson M.I."/>
            <person name="Powell A.J."/>
            <person name="Barry K."/>
            <person name="Miller A.N."/>
            <person name="Grigoriev I.V."/>
            <person name="Debuchy R."/>
            <person name="Gladieux P."/>
            <person name="Hiltunen Thoren M."/>
            <person name="Johannesson H."/>
        </authorList>
    </citation>
    <scope>NUCLEOTIDE SEQUENCE</scope>
    <source>
        <strain evidence="3">PSN324</strain>
    </source>
</reference>
<evidence type="ECO:0000313" key="4">
    <source>
        <dbReference type="Proteomes" id="UP001321749"/>
    </source>
</evidence>
<name>A0AAV9HVY5_9PEZI</name>
<evidence type="ECO:0000256" key="2">
    <source>
        <dbReference type="SAM" id="Phobius"/>
    </source>
</evidence>
<accession>A0AAV9HVY5</accession>
<feature type="region of interest" description="Disordered" evidence="1">
    <location>
        <begin position="37"/>
        <end position="87"/>
    </location>
</feature>
<evidence type="ECO:0000256" key="1">
    <source>
        <dbReference type="SAM" id="MobiDB-lite"/>
    </source>
</evidence>
<proteinExistence type="predicted"/>
<keyword evidence="2" id="KW-0812">Transmembrane</keyword>
<feature type="compositionally biased region" description="Low complexity" evidence="1">
    <location>
        <begin position="432"/>
        <end position="465"/>
    </location>
</feature>
<feature type="transmembrane region" description="Helical" evidence="2">
    <location>
        <begin position="626"/>
        <end position="649"/>
    </location>
</feature>
<dbReference type="AlphaFoldDB" id="A0AAV9HVY5"/>
<feature type="transmembrane region" description="Helical" evidence="2">
    <location>
        <begin position="549"/>
        <end position="575"/>
    </location>
</feature>
<feature type="transmembrane region" description="Helical" evidence="2">
    <location>
        <begin position="587"/>
        <end position="606"/>
    </location>
</feature>
<feature type="region of interest" description="Disordered" evidence="1">
    <location>
        <begin position="432"/>
        <end position="479"/>
    </location>
</feature>
<sequence>MAMDAGRGLGSRFSDSNGRVSTATVMTDTCSFSVSSSFDGALSSGKAPTKRPTSRWLKGRGAAVKKESAGSGISLSNEKGEGGQAQPDCTKSFYSPSTGPSSTTSINTTTGLFCCSADVPVERESESCSESDRSSWEKEHSAPPQHDRCGKEGKHLRLKGKNCVARKESLPPYPCPPLAHATAALGNKLEVELKICGALTLTNMVDITGNEPNIDTAVDARQHTSTSSLASEKNIASSSSSDSSSSLGLLAQLSKADNNISNLAAARFSDRPCSPVQSQTSNPALSTSSLPFADTTPSRECCCYVPSLLRLRNESVYGNSSSEEGVAGSEKTSLDPYKKVHGDTITCVYISCNQESSPSGHSRQLSSSSESLVCGTDFHPLSSPLQGDQLDSRECLPVSNHSDTIVLVSPLPYSTSMILPTSSSRKTHPLIRSASISAPAPKSTIASPSSSTRSRTRLESLGSRTAFAGDSATSSSQTRTNFLSSSFSLHAENKKPTPSSPATQEAKTTTITTTAFNGLQSSPAFALPSGLPDFIDVEDFNRSTHPTRFFSFFFVIFNFKQHIVPCWMSYIFSFLAAFEFFCPPFGFFRFFLGLLSLNLGVFRFSVQTSSQYSTSARSSSADLIKLFIPAHLFFSPAPSIFFFASSFFLSVSGFIRFAVGFSRANFINRILRFAASLLCLAPYYFVFSPKA</sequence>
<reference evidence="3" key="2">
    <citation type="submission" date="2023-06" db="EMBL/GenBank/DDBJ databases">
        <authorList>
            <consortium name="Lawrence Berkeley National Laboratory"/>
            <person name="Mondo S.J."/>
            <person name="Hensen N."/>
            <person name="Bonometti L."/>
            <person name="Westerberg I."/>
            <person name="Brannstrom I.O."/>
            <person name="Guillou S."/>
            <person name="Cros-Aarteil S."/>
            <person name="Calhoun S."/>
            <person name="Haridas S."/>
            <person name="Kuo A."/>
            <person name="Pangilinan J."/>
            <person name="Riley R."/>
            <person name="Labutti K."/>
            <person name="Andreopoulos B."/>
            <person name="Lipzen A."/>
            <person name="Chen C."/>
            <person name="Yanf M."/>
            <person name="Daum C."/>
            <person name="Ng V."/>
            <person name="Clum A."/>
            <person name="Steindorff A."/>
            <person name="Ohm R."/>
            <person name="Martin F."/>
            <person name="Silar P."/>
            <person name="Natvig D."/>
            <person name="Lalanne C."/>
            <person name="Gautier V."/>
            <person name="Ament-Velasquez S.L."/>
            <person name="Kruys A."/>
            <person name="Hutchinson M.I."/>
            <person name="Powell A.J."/>
            <person name="Barry K."/>
            <person name="Miller A.N."/>
            <person name="Grigoriev I.V."/>
            <person name="Debuchy R."/>
            <person name="Gladieux P."/>
            <person name="Thoren M.H."/>
            <person name="Johannesson H."/>
        </authorList>
    </citation>
    <scope>NUCLEOTIDE SEQUENCE</scope>
    <source>
        <strain evidence="3">PSN324</strain>
    </source>
</reference>
<evidence type="ECO:0000313" key="3">
    <source>
        <dbReference type="EMBL" id="KAK4463966.1"/>
    </source>
</evidence>
<feature type="compositionally biased region" description="Polar residues" evidence="1">
    <location>
        <begin position="275"/>
        <end position="297"/>
    </location>
</feature>
<gene>
    <name evidence="3" type="ORF">QBC42DRAFT_249995</name>
</gene>